<dbReference type="Pfam" id="PF01881">
    <property type="entry name" value="Cas_Cas6_C"/>
    <property type="match status" value="1"/>
</dbReference>
<dbReference type="Gene3D" id="3.30.70.1900">
    <property type="match status" value="1"/>
</dbReference>
<organism evidence="2 3">
    <name type="scientific">Anditalea andensis</name>
    <dbReference type="NCBI Taxonomy" id="1048983"/>
    <lineage>
        <taxon>Bacteria</taxon>
        <taxon>Pseudomonadati</taxon>
        <taxon>Bacteroidota</taxon>
        <taxon>Cytophagia</taxon>
        <taxon>Cytophagales</taxon>
        <taxon>Cytophagaceae</taxon>
        <taxon>Anditalea</taxon>
    </lineage>
</organism>
<accession>A0A074L112</accession>
<dbReference type="EMBL" id="JMIH01000002">
    <property type="protein sequence ID" value="KEO75931.1"/>
    <property type="molecule type" value="Genomic_DNA"/>
</dbReference>
<proteinExistence type="predicted"/>
<keyword evidence="3" id="KW-1185">Reference proteome</keyword>
<dbReference type="CDD" id="cd21140">
    <property type="entry name" value="Cas6_I-like"/>
    <property type="match status" value="1"/>
</dbReference>
<feature type="domain" description="CRISPR associated protein Cas6 C-terminal" evidence="1">
    <location>
        <begin position="5"/>
        <end position="112"/>
    </location>
</feature>
<dbReference type="eggNOG" id="COG1583">
    <property type="taxonomic scope" value="Bacteria"/>
</dbReference>
<sequence>FIRQKRGDGGENYLKPADAGYEGLLLQNLLSKSVAYASVSGNGFREEMPEINLVPRGKIYQNGVKIKQLTEKETHMIGYMYEFALTAPVELQEIGYYAGFGHLGSQGFGCVGVKNEPFL</sequence>
<evidence type="ECO:0000259" key="1">
    <source>
        <dbReference type="Pfam" id="PF01881"/>
    </source>
</evidence>
<dbReference type="RefSeq" id="WP_035068441.1">
    <property type="nucleotide sequence ID" value="NZ_JMIH01000002.1"/>
</dbReference>
<feature type="non-terminal residue" evidence="2">
    <location>
        <position position="1"/>
    </location>
</feature>
<gene>
    <name evidence="2" type="ORF">EL17_10980</name>
</gene>
<comment type="caution">
    <text evidence="2">The sequence shown here is derived from an EMBL/GenBank/DDBJ whole genome shotgun (WGS) entry which is preliminary data.</text>
</comment>
<dbReference type="Proteomes" id="UP000027821">
    <property type="component" value="Unassembled WGS sequence"/>
</dbReference>
<dbReference type="AlphaFoldDB" id="A0A074L112"/>
<evidence type="ECO:0000313" key="2">
    <source>
        <dbReference type="EMBL" id="KEO75931.1"/>
    </source>
</evidence>
<name>A0A074L112_9BACT</name>
<dbReference type="InterPro" id="IPR049435">
    <property type="entry name" value="Cas_Cas6_C"/>
</dbReference>
<reference evidence="2 3" key="1">
    <citation type="submission" date="2014-04" db="EMBL/GenBank/DDBJ databases">
        <title>Characterization and application of a salt tolerant electro-active bacterium.</title>
        <authorList>
            <person name="Yang L."/>
            <person name="Wei S."/>
            <person name="Tay Q.X.M."/>
        </authorList>
    </citation>
    <scope>NUCLEOTIDE SEQUENCE [LARGE SCALE GENOMIC DNA]</scope>
    <source>
        <strain evidence="2 3">LY1</strain>
    </source>
</reference>
<evidence type="ECO:0000313" key="3">
    <source>
        <dbReference type="Proteomes" id="UP000027821"/>
    </source>
</evidence>
<protein>
    <recommendedName>
        <fullName evidence="1">CRISPR associated protein Cas6 C-terminal domain-containing protein</fullName>
    </recommendedName>
</protein>